<name>A0A2J9PLV1_9LACT</name>
<organism evidence="2 3">
    <name type="scientific">Aerococcus viridans</name>
    <dbReference type="NCBI Taxonomy" id="1377"/>
    <lineage>
        <taxon>Bacteria</taxon>
        <taxon>Bacillati</taxon>
        <taxon>Bacillota</taxon>
        <taxon>Bacilli</taxon>
        <taxon>Lactobacillales</taxon>
        <taxon>Aerococcaceae</taxon>
        <taxon>Aerococcus</taxon>
    </lineage>
</organism>
<evidence type="ECO:0000313" key="3">
    <source>
        <dbReference type="Proteomes" id="UP000192813"/>
    </source>
</evidence>
<protein>
    <recommendedName>
        <fullName evidence="4">5-bromo-4-chloroindolyl phosphate hydrolysis protein</fullName>
    </recommendedName>
</protein>
<comment type="caution">
    <text evidence="2">The sequence shown here is derived from an EMBL/GenBank/DDBJ whole genome shotgun (WGS) entry which is preliminary data.</text>
</comment>
<evidence type="ECO:0000313" key="2">
    <source>
        <dbReference type="EMBL" id="PNL90960.1"/>
    </source>
</evidence>
<feature type="transmembrane region" description="Helical" evidence="1">
    <location>
        <begin position="12"/>
        <end position="32"/>
    </location>
</feature>
<dbReference type="InterPro" id="IPR018770">
    <property type="entry name" value="ChloroindolylP_hydrolase"/>
</dbReference>
<dbReference type="RefSeq" id="WP_083067729.1">
    <property type="nucleotide sequence ID" value="NZ_NBTM02000001.1"/>
</dbReference>
<accession>A0A2J9PLV1</accession>
<proteinExistence type="predicted"/>
<dbReference type="Proteomes" id="UP000192813">
    <property type="component" value="Unassembled WGS sequence"/>
</dbReference>
<evidence type="ECO:0000256" key="1">
    <source>
        <dbReference type="SAM" id="Phobius"/>
    </source>
</evidence>
<dbReference type="Pfam" id="PF10112">
    <property type="entry name" value="Halogen_Hydrol"/>
    <property type="match status" value="1"/>
</dbReference>
<evidence type="ECO:0008006" key="4">
    <source>
        <dbReference type="Google" id="ProtNLM"/>
    </source>
</evidence>
<dbReference type="AlphaFoldDB" id="A0A2J9PLV1"/>
<keyword evidence="1" id="KW-0812">Transmembrane</keyword>
<feature type="transmembrane region" description="Helical" evidence="1">
    <location>
        <begin position="38"/>
        <end position="61"/>
    </location>
</feature>
<keyword evidence="1" id="KW-1133">Transmembrane helix</keyword>
<reference evidence="3" key="1">
    <citation type="submission" date="2017-12" db="EMBL/GenBank/DDBJ databases">
        <title>FDA dAtabase for Regulatory Grade micrObial Sequences (FDA-ARGOS): Supporting development and validation of Infectious Disease Dx tests.</title>
        <authorList>
            <person name="Hoffmann M."/>
            <person name="Allard M."/>
            <person name="Evans P."/>
            <person name="Brown E."/>
            <person name="Tallon L."/>
            <person name="Sadzewicz L."/>
            <person name="Sengamalay N."/>
            <person name="Ott S."/>
            <person name="Godinez A."/>
            <person name="Nagaraj S."/>
            <person name="Vavikolanu K."/>
            <person name="Aluvathingal J."/>
            <person name="Nadendla S."/>
            <person name="Sichtig H."/>
        </authorList>
    </citation>
    <scope>NUCLEOTIDE SEQUENCE [LARGE SCALE GENOMIC DNA]</scope>
    <source>
        <strain evidence="3">FDAARGOS_249</strain>
    </source>
</reference>
<dbReference type="EMBL" id="NBTM02000001">
    <property type="protein sequence ID" value="PNL90960.1"/>
    <property type="molecule type" value="Genomic_DNA"/>
</dbReference>
<gene>
    <name evidence="2" type="ORF">A6J77_001335</name>
</gene>
<sequence length="211" mass="24587">MNRPLQYIAKIGQYPFYWPMNVTIIFLLFIFGAPYYQIAFWVSALSFLVFVINNIYTANIANHQSNREKYKPGRVPKSKKAIYEKANLTDQEIHFFRSEMAEALDNIETILGYENYNTHLNMVFKRYDTSKVLKSYFQAITQAPDRLNQATNFLYHVLPNLKAALEQYTAINQAMDKSARKIQKLTSLREEIADLAHQAQSSFESFTNDPE</sequence>
<keyword evidence="1" id="KW-0472">Membrane</keyword>